<name>A0A1H8LAV5_9RHOB</name>
<dbReference type="OrthoDB" id="7876889at2"/>
<organism evidence="2 3">
    <name type="scientific">Paracoccus alcaliphilus</name>
    <dbReference type="NCBI Taxonomy" id="34002"/>
    <lineage>
        <taxon>Bacteria</taxon>
        <taxon>Pseudomonadati</taxon>
        <taxon>Pseudomonadota</taxon>
        <taxon>Alphaproteobacteria</taxon>
        <taxon>Rhodobacterales</taxon>
        <taxon>Paracoccaceae</taxon>
        <taxon>Paracoccus</taxon>
    </lineage>
</organism>
<gene>
    <name evidence="2" type="ORF">SAMN04489859_102923</name>
</gene>
<dbReference type="EMBL" id="FODE01000029">
    <property type="protein sequence ID" value="SEO02302.1"/>
    <property type="molecule type" value="Genomic_DNA"/>
</dbReference>
<feature type="domain" description="PRC-barrel" evidence="1">
    <location>
        <begin position="18"/>
        <end position="77"/>
    </location>
</feature>
<dbReference type="STRING" id="34002.SAMN04489859_102923"/>
<dbReference type="InterPro" id="IPR011033">
    <property type="entry name" value="PRC_barrel-like_sf"/>
</dbReference>
<dbReference type="SUPFAM" id="SSF50346">
    <property type="entry name" value="PRC-barrel domain"/>
    <property type="match status" value="1"/>
</dbReference>
<dbReference type="Gene3D" id="2.30.30.240">
    <property type="entry name" value="PRC-barrel domain"/>
    <property type="match status" value="1"/>
</dbReference>
<accession>A0A1H8LAV5</accession>
<sequence>MDHSNHPRLQAADLTEANLSGAKVYGPDNETIGTVSHVHGAGESTEVVIDVGGFLGLGSKPVLVHVRELDFMRDETGTVHALSRWTKDDLKALPEHQH</sequence>
<dbReference type="Proteomes" id="UP000199054">
    <property type="component" value="Unassembled WGS sequence"/>
</dbReference>
<dbReference type="RefSeq" id="WP_090615021.1">
    <property type="nucleotide sequence ID" value="NZ_CP067125.1"/>
</dbReference>
<keyword evidence="3" id="KW-1185">Reference proteome</keyword>
<dbReference type="AlphaFoldDB" id="A0A1H8LAV5"/>
<evidence type="ECO:0000313" key="3">
    <source>
        <dbReference type="Proteomes" id="UP000199054"/>
    </source>
</evidence>
<evidence type="ECO:0000259" key="1">
    <source>
        <dbReference type="Pfam" id="PF05239"/>
    </source>
</evidence>
<dbReference type="Pfam" id="PF05239">
    <property type="entry name" value="PRC"/>
    <property type="match status" value="1"/>
</dbReference>
<reference evidence="2 3" key="1">
    <citation type="submission" date="2016-10" db="EMBL/GenBank/DDBJ databases">
        <authorList>
            <person name="de Groot N.N."/>
        </authorList>
    </citation>
    <scope>NUCLEOTIDE SEQUENCE [LARGE SCALE GENOMIC DNA]</scope>
    <source>
        <strain evidence="2 3">DSM 8512</strain>
    </source>
</reference>
<protein>
    <submittedName>
        <fullName evidence="2">PRC-barrel domain-containing protein</fullName>
    </submittedName>
</protein>
<proteinExistence type="predicted"/>
<dbReference type="InterPro" id="IPR027275">
    <property type="entry name" value="PRC-brl_dom"/>
</dbReference>
<evidence type="ECO:0000313" key="2">
    <source>
        <dbReference type="EMBL" id="SEO02302.1"/>
    </source>
</evidence>